<comment type="caution">
    <text evidence="2">The sequence shown here is derived from an EMBL/GenBank/DDBJ whole genome shotgun (WGS) entry which is preliminary data.</text>
</comment>
<evidence type="ECO:0000256" key="1">
    <source>
        <dbReference type="SAM" id="MobiDB-lite"/>
    </source>
</evidence>
<dbReference type="Proteomes" id="UP001447188">
    <property type="component" value="Unassembled WGS sequence"/>
</dbReference>
<name>A0ABR3GI23_9PEZI</name>
<reference evidence="2 3" key="1">
    <citation type="submission" date="2024-02" db="EMBL/GenBank/DDBJ databases">
        <title>Discinaceae phylogenomics.</title>
        <authorList>
            <person name="Dirks A.C."/>
            <person name="James T.Y."/>
        </authorList>
    </citation>
    <scope>NUCLEOTIDE SEQUENCE [LARGE SCALE GENOMIC DNA]</scope>
    <source>
        <strain evidence="2 3">ACD0624</strain>
    </source>
</reference>
<feature type="compositionally biased region" description="Basic residues" evidence="1">
    <location>
        <begin position="95"/>
        <end position="107"/>
    </location>
</feature>
<proteinExistence type="predicted"/>
<gene>
    <name evidence="2" type="ORF">Q9L58_005500</name>
</gene>
<dbReference type="EMBL" id="JBBBZM010000067">
    <property type="protein sequence ID" value="KAL0635569.1"/>
    <property type="molecule type" value="Genomic_DNA"/>
</dbReference>
<organism evidence="2 3">
    <name type="scientific">Discina gigas</name>
    <dbReference type="NCBI Taxonomy" id="1032678"/>
    <lineage>
        <taxon>Eukaryota</taxon>
        <taxon>Fungi</taxon>
        <taxon>Dikarya</taxon>
        <taxon>Ascomycota</taxon>
        <taxon>Pezizomycotina</taxon>
        <taxon>Pezizomycetes</taxon>
        <taxon>Pezizales</taxon>
        <taxon>Discinaceae</taxon>
        <taxon>Discina</taxon>
    </lineage>
</organism>
<keyword evidence="3" id="KW-1185">Reference proteome</keyword>
<feature type="region of interest" description="Disordered" evidence="1">
    <location>
        <begin position="62"/>
        <end position="118"/>
    </location>
</feature>
<protein>
    <submittedName>
        <fullName evidence="2">Uncharacterized protein</fullName>
    </submittedName>
</protein>
<evidence type="ECO:0000313" key="2">
    <source>
        <dbReference type="EMBL" id="KAL0635569.1"/>
    </source>
</evidence>
<feature type="compositionally biased region" description="Low complexity" evidence="1">
    <location>
        <begin position="81"/>
        <end position="94"/>
    </location>
</feature>
<accession>A0ABR3GI23</accession>
<evidence type="ECO:0000313" key="3">
    <source>
        <dbReference type="Proteomes" id="UP001447188"/>
    </source>
</evidence>
<sequence>MPSTTSDAQIIEFLLLCLENSDKAYNYQHPGTNFEEVAKFSTIAPNASAAYKKLWNIKRKFRQPPAAGSKSKEPNVTDGVSPSLDSPILDSPAKVTKKPRSPKKKKAVSAEIAGQDSE</sequence>